<dbReference type="NCBIfam" id="TIGR00671">
    <property type="entry name" value="baf"/>
    <property type="match status" value="1"/>
</dbReference>
<evidence type="ECO:0000256" key="9">
    <source>
        <dbReference type="ARBA" id="ARBA00022741"/>
    </source>
</evidence>
<keyword evidence="13 16" id="KW-0173">Coenzyme A biosynthesis</keyword>
<sequence>MILAIDVGNTTTHLGIYRMDGAAPVLLHHWSISTDRARTSDEYAILLRSLFLVDGIEPKMLRGVIAACVVPPMIPTLERMCRSLLAMEPLLVRPGVRTGMPVQIENPHEVGADRIVNAVAAYARYGGPLIIVDFGTATSYCVISAQGVYLGGAIAPGVTVATEALFAKAAKLPRIEIVKPARVIGKNTVAAMQSGIVYGFAGQVEGIVERLKAEIGEPTRVIATGEMAPLIAPLAPVIDQVELLLALEGLAIIYQRATAIK</sequence>
<dbReference type="CDD" id="cd24015">
    <property type="entry name" value="ASKHA_NBD_PanK-III"/>
    <property type="match status" value="1"/>
</dbReference>
<evidence type="ECO:0000256" key="1">
    <source>
        <dbReference type="ARBA" id="ARBA00001206"/>
    </source>
</evidence>
<evidence type="ECO:0000256" key="16">
    <source>
        <dbReference type="HAMAP-Rule" id="MF_01274"/>
    </source>
</evidence>
<comment type="function">
    <text evidence="16">Catalyzes the phosphorylation of pantothenate (Pan), the first step in CoA biosynthesis.</text>
</comment>
<feature type="binding site" evidence="16">
    <location>
        <position position="188"/>
    </location>
    <ligand>
        <name>substrate</name>
    </ligand>
</feature>
<evidence type="ECO:0000256" key="8">
    <source>
        <dbReference type="ARBA" id="ARBA00022679"/>
    </source>
</evidence>
<dbReference type="PANTHER" id="PTHR34265">
    <property type="entry name" value="TYPE III PANTOTHENATE KINASE"/>
    <property type="match status" value="1"/>
</dbReference>
<evidence type="ECO:0000256" key="2">
    <source>
        <dbReference type="ARBA" id="ARBA00001958"/>
    </source>
</evidence>
<dbReference type="GO" id="GO:0046872">
    <property type="term" value="F:metal ion binding"/>
    <property type="evidence" value="ECO:0007669"/>
    <property type="project" value="UniProtKB-KW"/>
</dbReference>
<dbReference type="InterPro" id="IPR043129">
    <property type="entry name" value="ATPase_NBD"/>
</dbReference>
<proteinExistence type="inferred from homology"/>
<accession>A0A4R2RZR8</accession>
<comment type="subunit">
    <text evidence="5 16">Homodimer.</text>
</comment>
<feature type="binding site" evidence="16">
    <location>
        <position position="136"/>
    </location>
    <ligand>
        <name>ATP</name>
        <dbReference type="ChEBI" id="CHEBI:30616"/>
    </ligand>
</feature>
<dbReference type="GO" id="GO:0004594">
    <property type="term" value="F:pantothenate kinase activity"/>
    <property type="evidence" value="ECO:0007669"/>
    <property type="project" value="UniProtKB-UniRule"/>
</dbReference>
<feature type="binding site" evidence="16">
    <location>
        <begin position="6"/>
        <end position="13"/>
    </location>
    <ligand>
        <name>ATP</name>
        <dbReference type="ChEBI" id="CHEBI:30616"/>
    </ligand>
</feature>
<organism evidence="17 18">
    <name type="scientific">Heliophilum fasciatum</name>
    <dbReference type="NCBI Taxonomy" id="35700"/>
    <lineage>
        <taxon>Bacteria</taxon>
        <taxon>Bacillati</taxon>
        <taxon>Bacillota</taxon>
        <taxon>Clostridia</taxon>
        <taxon>Eubacteriales</taxon>
        <taxon>Heliobacteriaceae</taxon>
        <taxon>Heliophilum</taxon>
    </lineage>
</organism>
<evidence type="ECO:0000256" key="3">
    <source>
        <dbReference type="ARBA" id="ARBA00004496"/>
    </source>
</evidence>
<keyword evidence="16" id="KW-0479">Metal-binding</keyword>
<dbReference type="AlphaFoldDB" id="A0A4R2RZR8"/>
<dbReference type="Pfam" id="PF03309">
    <property type="entry name" value="Pan_kinase"/>
    <property type="match status" value="1"/>
</dbReference>
<gene>
    <name evidence="16" type="primary">coaX</name>
    <name evidence="17" type="ORF">EDD73_10326</name>
</gene>
<dbReference type="PANTHER" id="PTHR34265:SF1">
    <property type="entry name" value="TYPE III PANTOTHENATE KINASE"/>
    <property type="match status" value="1"/>
</dbReference>
<evidence type="ECO:0000256" key="13">
    <source>
        <dbReference type="ARBA" id="ARBA00022993"/>
    </source>
</evidence>
<evidence type="ECO:0000256" key="12">
    <source>
        <dbReference type="ARBA" id="ARBA00022958"/>
    </source>
</evidence>
<dbReference type="OrthoDB" id="9804707at2"/>
<comment type="subcellular location">
    <subcellularLocation>
        <location evidence="3 16">Cytoplasm</location>
    </subcellularLocation>
</comment>
<evidence type="ECO:0000256" key="10">
    <source>
        <dbReference type="ARBA" id="ARBA00022777"/>
    </source>
</evidence>
<keyword evidence="11 16" id="KW-0067">ATP-binding</keyword>
<evidence type="ECO:0000313" key="17">
    <source>
        <dbReference type="EMBL" id="TCP68397.1"/>
    </source>
</evidence>
<keyword evidence="8 16" id="KW-0808">Transferase</keyword>
<dbReference type="UniPathway" id="UPA00241">
    <property type="reaction ID" value="UER00352"/>
</dbReference>
<dbReference type="EC" id="2.7.1.33" evidence="6 16"/>
<keyword evidence="10 16" id="KW-0418">Kinase</keyword>
<dbReference type="EMBL" id="SLXT01000003">
    <property type="protein sequence ID" value="TCP68397.1"/>
    <property type="molecule type" value="Genomic_DNA"/>
</dbReference>
<feature type="binding site" evidence="16">
    <location>
        <begin position="111"/>
        <end position="114"/>
    </location>
    <ligand>
        <name>substrate</name>
    </ligand>
</feature>
<comment type="cofactor">
    <cofactor evidence="2">
        <name>K(+)</name>
        <dbReference type="ChEBI" id="CHEBI:29103"/>
    </cofactor>
</comment>
<evidence type="ECO:0000256" key="11">
    <source>
        <dbReference type="ARBA" id="ARBA00022840"/>
    </source>
</evidence>
<keyword evidence="12 16" id="KW-0630">Potassium</keyword>
<dbReference type="HAMAP" id="MF_01274">
    <property type="entry name" value="Pantothen_kinase_3"/>
    <property type="match status" value="1"/>
</dbReference>
<feature type="active site" description="Proton acceptor" evidence="16">
    <location>
        <position position="113"/>
    </location>
</feature>
<comment type="catalytic activity">
    <reaction evidence="1 16">
        <text>(R)-pantothenate + ATP = (R)-4'-phosphopantothenate + ADP + H(+)</text>
        <dbReference type="Rhea" id="RHEA:16373"/>
        <dbReference type="ChEBI" id="CHEBI:10986"/>
        <dbReference type="ChEBI" id="CHEBI:15378"/>
        <dbReference type="ChEBI" id="CHEBI:29032"/>
        <dbReference type="ChEBI" id="CHEBI:30616"/>
        <dbReference type="ChEBI" id="CHEBI:456216"/>
        <dbReference type="EC" id="2.7.1.33"/>
    </reaction>
</comment>
<dbReference type="NCBIfam" id="NF009855">
    <property type="entry name" value="PRK13321.1"/>
    <property type="match status" value="1"/>
</dbReference>
<keyword evidence="7 16" id="KW-0963">Cytoplasm</keyword>
<evidence type="ECO:0000256" key="15">
    <source>
        <dbReference type="ARBA" id="ARBA00040883"/>
    </source>
</evidence>
<dbReference type="GO" id="GO:0005524">
    <property type="term" value="F:ATP binding"/>
    <property type="evidence" value="ECO:0007669"/>
    <property type="project" value="UniProtKB-UniRule"/>
</dbReference>
<dbReference type="InterPro" id="IPR004619">
    <property type="entry name" value="Type_III_PanK"/>
</dbReference>
<comment type="cofactor">
    <cofactor evidence="16">
        <name>NH4(+)</name>
        <dbReference type="ChEBI" id="CHEBI:28938"/>
    </cofactor>
    <cofactor evidence="16">
        <name>K(+)</name>
        <dbReference type="ChEBI" id="CHEBI:29103"/>
    </cofactor>
    <text evidence="16">A monovalent cation. Ammonium or potassium.</text>
</comment>
<keyword evidence="9 16" id="KW-0547">Nucleotide-binding</keyword>
<dbReference type="Gene3D" id="3.30.420.40">
    <property type="match status" value="2"/>
</dbReference>
<evidence type="ECO:0000256" key="6">
    <source>
        <dbReference type="ARBA" id="ARBA00012102"/>
    </source>
</evidence>
<comment type="caution">
    <text evidence="17">The sequence shown here is derived from an EMBL/GenBank/DDBJ whole genome shotgun (WGS) entry which is preliminary data.</text>
</comment>
<dbReference type="Proteomes" id="UP000294813">
    <property type="component" value="Unassembled WGS sequence"/>
</dbReference>
<keyword evidence="18" id="KW-1185">Reference proteome</keyword>
<comment type="similarity">
    <text evidence="14 16">Belongs to the type III pantothenate kinase family.</text>
</comment>
<evidence type="ECO:0000256" key="7">
    <source>
        <dbReference type="ARBA" id="ARBA00022490"/>
    </source>
</evidence>
<comment type="pathway">
    <text evidence="4 16">Cofactor biosynthesis; coenzyme A biosynthesis; CoA from (R)-pantothenate: step 1/5.</text>
</comment>
<reference evidence="17 18" key="1">
    <citation type="submission" date="2019-03" db="EMBL/GenBank/DDBJ databases">
        <title>Genomic Encyclopedia of Type Strains, Phase IV (KMG-IV): sequencing the most valuable type-strain genomes for metagenomic binning, comparative biology and taxonomic classification.</title>
        <authorList>
            <person name="Goeker M."/>
        </authorList>
    </citation>
    <scope>NUCLEOTIDE SEQUENCE [LARGE SCALE GENOMIC DNA]</scope>
    <source>
        <strain evidence="17 18">DSM 11170</strain>
    </source>
</reference>
<evidence type="ECO:0000256" key="5">
    <source>
        <dbReference type="ARBA" id="ARBA00011738"/>
    </source>
</evidence>
<dbReference type="GO" id="GO:0005737">
    <property type="term" value="C:cytoplasm"/>
    <property type="evidence" value="ECO:0007669"/>
    <property type="project" value="UniProtKB-SubCell"/>
</dbReference>
<dbReference type="RefSeq" id="WP_131917994.1">
    <property type="nucleotide sequence ID" value="NZ_JAOQNU010000003.1"/>
</dbReference>
<evidence type="ECO:0000256" key="4">
    <source>
        <dbReference type="ARBA" id="ARBA00005225"/>
    </source>
</evidence>
<protein>
    <recommendedName>
        <fullName evidence="15 16">Type III pantothenate kinase</fullName>
        <ecNumber evidence="6 16">2.7.1.33</ecNumber>
    </recommendedName>
    <alternativeName>
        <fullName evidence="16">PanK-III</fullName>
    </alternativeName>
    <alternativeName>
        <fullName evidence="16">Pantothenic acid kinase</fullName>
    </alternativeName>
</protein>
<dbReference type="GO" id="GO:0015937">
    <property type="term" value="P:coenzyme A biosynthetic process"/>
    <property type="evidence" value="ECO:0007669"/>
    <property type="project" value="UniProtKB-UniRule"/>
</dbReference>
<dbReference type="SUPFAM" id="SSF53067">
    <property type="entry name" value="Actin-like ATPase domain"/>
    <property type="match status" value="2"/>
</dbReference>
<comment type="caution">
    <text evidence="16">Lacks conserved residue(s) required for the propagation of feature annotation.</text>
</comment>
<evidence type="ECO:0000256" key="14">
    <source>
        <dbReference type="ARBA" id="ARBA00038036"/>
    </source>
</evidence>
<evidence type="ECO:0000313" key="18">
    <source>
        <dbReference type="Proteomes" id="UP000294813"/>
    </source>
</evidence>
<feature type="binding site" evidence="16">
    <location>
        <position position="133"/>
    </location>
    <ligand>
        <name>K(+)</name>
        <dbReference type="ChEBI" id="CHEBI:29103"/>
    </ligand>
</feature>
<name>A0A4R2RZR8_9FIRM</name>